<evidence type="ECO:0000313" key="1">
    <source>
        <dbReference type="EMBL" id="EET43303.1"/>
    </source>
</evidence>
<gene>
    <name evidence="1" type="ORF">NEISICOT_02993</name>
</gene>
<reference evidence="1" key="1">
    <citation type="submission" date="2009-07" db="EMBL/GenBank/DDBJ databases">
        <authorList>
            <person name="Weinstock G."/>
            <person name="Sodergren E."/>
            <person name="Clifton S."/>
            <person name="Fulton L."/>
            <person name="Fulton B."/>
            <person name="Courtney L."/>
            <person name="Fronick C."/>
            <person name="Harrison M."/>
            <person name="Strong C."/>
            <person name="Farmer C."/>
            <person name="Delahaunty K."/>
            <person name="Markovic C."/>
            <person name="Hall O."/>
            <person name="Minx P."/>
            <person name="Tomlinson C."/>
            <person name="Mitreva M."/>
            <person name="Nelson J."/>
            <person name="Hou S."/>
            <person name="Wollam A."/>
            <person name="Pepin K.H."/>
            <person name="Johnson M."/>
            <person name="Bhonagiri V."/>
            <person name="Nash W.E."/>
            <person name="Warren W."/>
            <person name="Chinwalla A."/>
            <person name="Mardis E.R."/>
            <person name="Wilson R.K."/>
        </authorList>
    </citation>
    <scope>NUCLEOTIDE SEQUENCE [LARGE SCALE GENOMIC DNA]</scope>
    <source>
        <strain evidence="1">ATCC 29256</strain>
    </source>
</reference>
<protein>
    <submittedName>
        <fullName evidence="1">Uncharacterized protein</fullName>
    </submittedName>
</protein>
<dbReference type="EMBL" id="ACKO02000023">
    <property type="protein sequence ID" value="EET43303.1"/>
    <property type="molecule type" value="Genomic_DNA"/>
</dbReference>
<comment type="caution">
    <text evidence="1">The sequence shown here is derived from an EMBL/GenBank/DDBJ whole genome shotgun (WGS) entry which is preliminary data.</text>
</comment>
<proteinExistence type="predicted"/>
<sequence length="150" mass="15912">MAVAAFEQGFAGCVDENLNVALVDKGMDADVGADFADAGARAASVAEHVAYGVFDFQPDEIQTFDLGAFAFYFDFEGLFQVEPIRPADIFRGFINVLLAAVAAFGQAQQHAAGGARMQVDAVHLLHTAFARDAAVNGADVLAFELFEFLG</sequence>
<dbReference type="AlphaFoldDB" id="C6M8W8"/>
<evidence type="ECO:0000313" key="2">
    <source>
        <dbReference type="Proteomes" id="UP000005365"/>
    </source>
</evidence>
<dbReference type="Proteomes" id="UP000005365">
    <property type="component" value="Unassembled WGS sequence"/>
</dbReference>
<name>C6M8W8_NEISI</name>
<accession>C6M8W8</accession>
<organism evidence="1 2">
    <name type="scientific">Neisseria sicca ATCC 29256</name>
    <dbReference type="NCBI Taxonomy" id="547045"/>
    <lineage>
        <taxon>Bacteria</taxon>
        <taxon>Pseudomonadati</taxon>
        <taxon>Pseudomonadota</taxon>
        <taxon>Betaproteobacteria</taxon>
        <taxon>Neisseriales</taxon>
        <taxon>Neisseriaceae</taxon>
        <taxon>Neisseria</taxon>
    </lineage>
</organism>
<keyword evidence="2" id="KW-1185">Reference proteome</keyword>